<gene>
    <name evidence="1" type="ORF">KCMC57_57520</name>
</gene>
<sequence>MTDRPDAGQLRLRPGVAVTPLREGLHLRGRTGSLTLEGNRSLPALWQALSARLGSDPGTTAVVPPKVAAALTALTDHLRAHDLVVDPLGDAELPPWPGAVAARPQEAVAALAAAHPTVASADPGGPVARAVARALTRGGGVPTLVTDPALATGQVLVVAGEPPVAVGLQCDPDGGFVTEPAAPERARADLAALAERLREDTGAAPAGTGTVPRALPLLLAGATAQRLLCAVAGLPDPARAADPRLLPGRPAVLVTEARPLRAEHRPWAAGPGTTAAPPANLETALRRIAALGDRRLGVFDAPAPGALPQLPAALVSCRTPDGTLVAGAPRTDLARLAGAVRAAELRWPAAHSGGAVAVVVGADPRHAEGRALRRAALSMPGVGDAGTAPADALLEHPQTRHWTTTLNRQLRREVELTVRQITDGAFLATVEGSRAVEATAADAVTVAAIGALTRLTARTLDLAAVHHSAFSGAAAPLAAAGQQLADWTDEGWTSRWISQLADNETDLQIALSELTGLRTTPWQPGTGAAHPLGDALAGCGFTVLIPTGGRR</sequence>
<accession>A0AB33K1I1</accession>
<name>A0AB33K1I1_9ACTN</name>
<organism evidence="1">
    <name type="scientific">Kitasatospora sp. CMC57</name>
    <dbReference type="NCBI Taxonomy" id="3231513"/>
    <lineage>
        <taxon>Bacteria</taxon>
        <taxon>Bacillati</taxon>
        <taxon>Actinomycetota</taxon>
        <taxon>Actinomycetes</taxon>
        <taxon>Kitasatosporales</taxon>
        <taxon>Streptomycetaceae</taxon>
        <taxon>Kitasatospora</taxon>
    </lineage>
</organism>
<dbReference type="RefSeq" id="WP_407991500.1">
    <property type="nucleotide sequence ID" value="NZ_AP035881.2"/>
</dbReference>
<proteinExistence type="predicted"/>
<reference evidence="1" key="1">
    <citation type="submission" date="2024-07" db="EMBL/GenBank/DDBJ databases">
        <title>Complete genome sequences of cellulolytic bacteria, Kitasatospora sp. CMC57 and Streptomyces sp. CMC78, isolated from Japanese agricultural soil.</title>
        <authorList>
            <person name="Hashimoto T."/>
            <person name="Ito M."/>
            <person name="Iwamoto M."/>
            <person name="Fukahori D."/>
            <person name="Shoda T."/>
            <person name="Sakoda M."/>
            <person name="Morohoshi T."/>
            <person name="Mitsuboshi M."/>
            <person name="Nishizawa T."/>
        </authorList>
    </citation>
    <scope>NUCLEOTIDE SEQUENCE</scope>
    <source>
        <strain evidence="1">CMC57</strain>
    </source>
</reference>
<dbReference type="EMBL" id="AP035881">
    <property type="protein sequence ID" value="BFP49384.1"/>
    <property type="molecule type" value="Genomic_DNA"/>
</dbReference>
<evidence type="ECO:0000313" key="1">
    <source>
        <dbReference type="EMBL" id="BFP49384.1"/>
    </source>
</evidence>
<dbReference type="AlphaFoldDB" id="A0AB33K1I1"/>
<protein>
    <submittedName>
        <fullName evidence="1">Uncharacterized protein</fullName>
    </submittedName>
</protein>